<name>A0A5N8X1D1_9ACTN</name>
<dbReference type="PANTHER" id="PTHR39428">
    <property type="entry name" value="F420H(2)-DEPENDENT QUINONE REDUCTASE RV1261C"/>
    <property type="match status" value="1"/>
</dbReference>
<dbReference type="InterPro" id="IPR012312">
    <property type="entry name" value="Hemerythrin-like"/>
</dbReference>
<comment type="caution">
    <text evidence="4">The sequence shown here is derived from an EMBL/GenBank/DDBJ whole genome shotgun (WGS) entry which is preliminary data.</text>
</comment>
<dbReference type="GO" id="GO:0005886">
    <property type="term" value="C:plasma membrane"/>
    <property type="evidence" value="ECO:0007669"/>
    <property type="project" value="TreeGrafter"/>
</dbReference>
<reference evidence="4 5" key="1">
    <citation type="submission" date="2019-09" db="EMBL/GenBank/DDBJ databases">
        <authorList>
            <person name="Duangmal K."/>
            <person name="Teo W.F.A."/>
            <person name="Lipun K."/>
        </authorList>
    </citation>
    <scope>NUCLEOTIDE SEQUENCE [LARGE SCALE GENOMIC DNA]</scope>
    <source>
        <strain evidence="4 5">K1PN6</strain>
    </source>
</reference>
<dbReference type="GO" id="GO:0070967">
    <property type="term" value="F:coenzyme F420 binding"/>
    <property type="evidence" value="ECO:0007669"/>
    <property type="project" value="TreeGrafter"/>
</dbReference>
<sequence length="296" mass="32360">MTNPFNQQLIDEFRANHGQVGGHFEGARLILLTTTGARTGTPHTTPVGFLHDGDGRILVIASAGGSPKHPDWFRNLVAHPRVTVESGAFTYEAEAVVLTGKERDQAFARAVESDPGWAEYQARTDRVIPLVALREIAKGGPPNINAGSMGKAVKVVHDAFRRELALIRKELTGKQSARNSGSDGTNPNTRLGAQLRINCLTLCQGLHNHHTGEDIALFPFLADRHPELAPVLDRLRHEHERIAALLEDLRRVVADEAGNAEPGHVLREVERLTAQLETHLAYEEEQLIPALDAATV</sequence>
<dbReference type="Pfam" id="PF01814">
    <property type="entry name" value="Hemerythrin"/>
    <property type="match status" value="1"/>
</dbReference>
<dbReference type="CDD" id="cd12108">
    <property type="entry name" value="Hr-like"/>
    <property type="match status" value="1"/>
</dbReference>
<organism evidence="4 5">
    <name type="scientific">Streptomyces acidicola</name>
    <dbReference type="NCBI Taxonomy" id="2596892"/>
    <lineage>
        <taxon>Bacteria</taxon>
        <taxon>Bacillati</taxon>
        <taxon>Actinomycetota</taxon>
        <taxon>Actinomycetes</taxon>
        <taxon>Kitasatosporales</taxon>
        <taxon>Streptomycetaceae</taxon>
        <taxon>Streptomyces</taxon>
    </lineage>
</organism>
<evidence type="ECO:0000256" key="2">
    <source>
        <dbReference type="ARBA" id="ARBA00049106"/>
    </source>
</evidence>
<accession>A0A5N8X1D1</accession>
<gene>
    <name evidence="4" type="ORF">FPZ41_30315</name>
</gene>
<dbReference type="PANTHER" id="PTHR39428:SF1">
    <property type="entry name" value="F420H(2)-DEPENDENT QUINONE REDUCTASE RV1261C"/>
    <property type="match status" value="1"/>
</dbReference>
<proteinExistence type="inferred from homology"/>
<dbReference type="RefSeq" id="WP_152866851.1">
    <property type="nucleotide sequence ID" value="NZ_VMNX01000146.1"/>
</dbReference>
<keyword evidence="5" id="KW-1185">Reference proteome</keyword>
<dbReference type="InterPro" id="IPR012349">
    <property type="entry name" value="Split_barrel_FMN-bd"/>
</dbReference>
<dbReference type="Pfam" id="PF04075">
    <property type="entry name" value="F420H2_quin_red"/>
    <property type="match status" value="1"/>
</dbReference>
<comment type="catalytic activity">
    <reaction evidence="2">
        <text>oxidized coenzyme F420-(gamma-L-Glu)(n) + a quinol + H(+) = reduced coenzyme F420-(gamma-L-Glu)(n) + a quinone</text>
        <dbReference type="Rhea" id="RHEA:39663"/>
        <dbReference type="Rhea" id="RHEA-COMP:12939"/>
        <dbReference type="Rhea" id="RHEA-COMP:14378"/>
        <dbReference type="ChEBI" id="CHEBI:15378"/>
        <dbReference type="ChEBI" id="CHEBI:24646"/>
        <dbReference type="ChEBI" id="CHEBI:132124"/>
        <dbReference type="ChEBI" id="CHEBI:133980"/>
        <dbReference type="ChEBI" id="CHEBI:139511"/>
    </reaction>
</comment>
<feature type="domain" description="Hemerythrin-like" evidence="3">
    <location>
        <begin position="153"/>
        <end position="291"/>
    </location>
</feature>
<dbReference type="Proteomes" id="UP000373149">
    <property type="component" value="Unassembled WGS sequence"/>
</dbReference>
<evidence type="ECO:0000313" key="4">
    <source>
        <dbReference type="EMBL" id="MPY52638.1"/>
    </source>
</evidence>
<evidence type="ECO:0000256" key="1">
    <source>
        <dbReference type="ARBA" id="ARBA00008710"/>
    </source>
</evidence>
<evidence type="ECO:0000313" key="5">
    <source>
        <dbReference type="Proteomes" id="UP000373149"/>
    </source>
</evidence>
<dbReference type="GO" id="GO:0016491">
    <property type="term" value="F:oxidoreductase activity"/>
    <property type="evidence" value="ECO:0007669"/>
    <property type="project" value="InterPro"/>
</dbReference>
<dbReference type="InterPro" id="IPR004378">
    <property type="entry name" value="F420H2_quin_Rdtase"/>
</dbReference>
<dbReference type="NCBIfam" id="TIGR00026">
    <property type="entry name" value="hi_GC_TIGR00026"/>
    <property type="match status" value="1"/>
</dbReference>
<evidence type="ECO:0000259" key="3">
    <source>
        <dbReference type="Pfam" id="PF01814"/>
    </source>
</evidence>
<dbReference type="Gene3D" id="2.30.110.10">
    <property type="entry name" value="Electron Transport, Fmn-binding Protein, Chain A"/>
    <property type="match status" value="1"/>
</dbReference>
<dbReference type="SUPFAM" id="SSF50475">
    <property type="entry name" value="FMN-binding split barrel"/>
    <property type="match status" value="1"/>
</dbReference>
<dbReference type="Gene3D" id="1.20.120.520">
    <property type="entry name" value="nmb1532 protein domain like"/>
    <property type="match status" value="1"/>
</dbReference>
<dbReference type="EMBL" id="VMNX01000146">
    <property type="protein sequence ID" value="MPY52638.1"/>
    <property type="molecule type" value="Genomic_DNA"/>
</dbReference>
<comment type="similarity">
    <text evidence="1">Belongs to the F420H(2)-dependent quinone reductase family.</text>
</comment>
<dbReference type="AlphaFoldDB" id="A0A5N8X1D1"/>
<protein>
    <submittedName>
        <fullName evidence="4">Nitroreductase family deazaflavin-dependent oxidoreductase</fullName>
    </submittedName>
</protein>